<dbReference type="OrthoDB" id="1431934at2759"/>
<protein>
    <submittedName>
        <fullName evidence="1">Uncharacterized protein</fullName>
    </submittedName>
</protein>
<evidence type="ECO:0000313" key="1">
    <source>
        <dbReference type="EMBL" id="RIB20882.1"/>
    </source>
</evidence>
<name>A0A397VFX4_9GLOM</name>
<organism evidence="1 2">
    <name type="scientific">Gigaspora rosea</name>
    <dbReference type="NCBI Taxonomy" id="44941"/>
    <lineage>
        <taxon>Eukaryota</taxon>
        <taxon>Fungi</taxon>
        <taxon>Fungi incertae sedis</taxon>
        <taxon>Mucoromycota</taxon>
        <taxon>Glomeromycotina</taxon>
        <taxon>Glomeromycetes</taxon>
        <taxon>Diversisporales</taxon>
        <taxon>Gigasporaceae</taxon>
        <taxon>Gigaspora</taxon>
    </lineage>
</organism>
<accession>A0A397VFX4</accession>
<dbReference type="SUPFAM" id="SSF54495">
    <property type="entry name" value="UBC-like"/>
    <property type="match status" value="1"/>
</dbReference>
<comment type="caution">
    <text evidence="1">The sequence shown here is derived from an EMBL/GenBank/DDBJ whole genome shotgun (WGS) entry which is preliminary data.</text>
</comment>
<sequence length="130" mass="14945">MISQFQTSPRWYGVMVATGEPHQYENDNNVEQQYIHVLFHIPSGYPSIPIEIRVVTPILITNSKTSNSLNIIDNNISIKEELEIILNLKAQEIANNEEFAMYEIVELARNWLWDNQRLSNTSLNIIMVGG</sequence>
<dbReference type="Proteomes" id="UP000266673">
    <property type="component" value="Unassembled WGS sequence"/>
</dbReference>
<dbReference type="AlphaFoldDB" id="A0A397VFX4"/>
<evidence type="ECO:0000313" key="2">
    <source>
        <dbReference type="Proteomes" id="UP000266673"/>
    </source>
</evidence>
<proteinExistence type="predicted"/>
<dbReference type="InterPro" id="IPR016135">
    <property type="entry name" value="UBQ-conjugating_enzyme/RWD"/>
</dbReference>
<keyword evidence="2" id="KW-1185">Reference proteome</keyword>
<reference evidence="1 2" key="1">
    <citation type="submission" date="2018-06" db="EMBL/GenBank/DDBJ databases">
        <title>Comparative genomics reveals the genomic features of Rhizophagus irregularis, R. cerebriforme, R. diaphanum and Gigaspora rosea, and their symbiotic lifestyle signature.</title>
        <authorList>
            <person name="Morin E."/>
            <person name="San Clemente H."/>
            <person name="Chen E.C.H."/>
            <person name="De La Providencia I."/>
            <person name="Hainaut M."/>
            <person name="Kuo A."/>
            <person name="Kohler A."/>
            <person name="Murat C."/>
            <person name="Tang N."/>
            <person name="Roy S."/>
            <person name="Loubradou J."/>
            <person name="Henrissat B."/>
            <person name="Grigoriev I.V."/>
            <person name="Corradi N."/>
            <person name="Roux C."/>
            <person name="Martin F.M."/>
        </authorList>
    </citation>
    <scope>NUCLEOTIDE SEQUENCE [LARGE SCALE GENOMIC DNA]</scope>
    <source>
        <strain evidence="1 2">DAOM 194757</strain>
    </source>
</reference>
<gene>
    <name evidence="1" type="ORF">C2G38_2178180</name>
</gene>
<dbReference type="EMBL" id="QKWP01000393">
    <property type="protein sequence ID" value="RIB20882.1"/>
    <property type="molecule type" value="Genomic_DNA"/>
</dbReference>